<feature type="region of interest" description="Disordered" evidence="1">
    <location>
        <begin position="250"/>
        <end position="278"/>
    </location>
</feature>
<dbReference type="InterPro" id="IPR036390">
    <property type="entry name" value="WH_DNA-bd_sf"/>
</dbReference>
<dbReference type="NCBIfam" id="NF040974">
    <property type="entry name" value="RepABC_RepC"/>
    <property type="match status" value="1"/>
</dbReference>
<dbReference type="InterPro" id="IPR047611">
    <property type="entry name" value="RepABC_RepC"/>
</dbReference>
<dbReference type="InterPro" id="IPR005090">
    <property type="entry name" value="RepC_N"/>
</dbReference>
<reference evidence="4 5" key="1">
    <citation type="submission" date="2019-07" db="EMBL/GenBank/DDBJ databases">
        <title>Whole genome shotgun sequence of Rhizobium naphthalenivorans NBRC 107585.</title>
        <authorList>
            <person name="Hosoyama A."/>
            <person name="Uohara A."/>
            <person name="Ohji S."/>
            <person name="Ichikawa N."/>
        </authorList>
    </citation>
    <scope>NUCLEOTIDE SEQUENCE [LARGE SCALE GENOMIC DNA]</scope>
    <source>
        <strain evidence="4 5">NBRC 107585</strain>
    </source>
</reference>
<organism evidence="4 5">
    <name type="scientific">Ciceribacter naphthalenivorans</name>
    <dbReference type="NCBI Taxonomy" id="1118451"/>
    <lineage>
        <taxon>Bacteria</taxon>
        <taxon>Pseudomonadati</taxon>
        <taxon>Pseudomonadota</taxon>
        <taxon>Alphaproteobacteria</taxon>
        <taxon>Hyphomicrobiales</taxon>
        <taxon>Rhizobiaceae</taxon>
        <taxon>Ciceribacter</taxon>
    </lineage>
</organism>
<name>A0A512HH13_9HYPH</name>
<evidence type="ECO:0000259" key="2">
    <source>
        <dbReference type="Pfam" id="PF03428"/>
    </source>
</evidence>
<evidence type="ECO:0000259" key="3">
    <source>
        <dbReference type="Pfam" id="PF11800"/>
    </source>
</evidence>
<evidence type="ECO:0000313" key="4">
    <source>
        <dbReference type="EMBL" id="GEO84680.1"/>
    </source>
</evidence>
<dbReference type="Pfam" id="PF11800">
    <property type="entry name" value="RP-C_C"/>
    <property type="match status" value="1"/>
</dbReference>
<accession>A0A512HH13</accession>
<dbReference type="SUPFAM" id="SSF46785">
    <property type="entry name" value="Winged helix' DNA-binding domain"/>
    <property type="match status" value="1"/>
</dbReference>
<evidence type="ECO:0000256" key="1">
    <source>
        <dbReference type="SAM" id="MobiDB-lite"/>
    </source>
</evidence>
<dbReference type="EMBL" id="BJZP01000006">
    <property type="protein sequence ID" value="GEO84680.1"/>
    <property type="molecule type" value="Genomic_DNA"/>
</dbReference>
<comment type="caution">
    <text evidence="4">The sequence shown here is derived from an EMBL/GenBank/DDBJ whole genome shotgun (WGS) entry which is preliminary data.</text>
</comment>
<evidence type="ECO:0000313" key="5">
    <source>
        <dbReference type="Proteomes" id="UP000321717"/>
    </source>
</evidence>
<sequence>MERLATTPFGGAPVRARDFALRAEMARRQERLGRGEGGNETGRAEKWRLIRALTEAREAYSLSDRSIAVLEALTSFHQERELDGRSPIIVFPSNAELSIRARGMSPATLRRHLAALVEAGLIFRRDSANGKRFCRRDDHGQVETAFGFDLAPLALRSAEIFARADAAREEARRIAVLRAEITLHLRDISKIIEAGLSEQRAGDWLSLAERLADLSGRVQRNGAFADLERRRDGLMRLRTEVENSYLNSLTEEEMSANESDNERHIQNSNTDPSFDIDGQRINTGAAATDNENMRKAPERKSVGIGLKEFLSICPQIADYAKGGVKTWRDVAIAAEIVRTMLGISPSAWEAARGAMGETAAAITIAAILERAEAIRSPGGYLRDLTRKAEQGRFSVLPMLKALRP</sequence>
<gene>
    <name evidence="4" type="primary">repC_1</name>
    <name evidence="4" type="ORF">RNA01_16120</name>
</gene>
<dbReference type="RefSeq" id="WP_147179453.1">
    <property type="nucleotide sequence ID" value="NZ_BJZP01000006.1"/>
</dbReference>
<proteinExistence type="predicted"/>
<dbReference type="AlphaFoldDB" id="A0A512HH13"/>
<dbReference type="OrthoDB" id="7488837at2"/>
<dbReference type="NCBIfam" id="NF010396">
    <property type="entry name" value="PRK13824.1"/>
    <property type="match status" value="1"/>
</dbReference>
<protein>
    <submittedName>
        <fullName evidence="4">Replication initiation protein</fullName>
    </submittedName>
</protein>
<dbReference type="InterPro" id="IPR021760">
    <property type="entry name" value="RepC_C"/>
</dbReference>
<keyword evidence="5" id="KW-1185">Reference proteome</keyword>
<dbReference type="Proteomes" id="UP000321717">
    <property type="component" value="Unassembled WGS sequence"/>
</dbReference>
<feature type="domain" description="Plasmid replication protein C N-terminal" evidence="2">
    <location>
        <begin position="24"/>
        <end position="195"/>
    </location>
</feature>
<dbReference type="Pfam" id="PF03428">
    <property type="entry name" value="RP-C"/>
    <property type="match status" value="1"/>
</dbReference>
<feature type="domain" description="Plasmid replication protein C C-terminal" evidence="3">
    <location>
        <begin position="306"/>
        <end position="403"/>
    </location>
</feature>